<dbReference type="InterPro" id="IPR013087">
    <property type="entry name" value="Znf_C2H2_type"/>
</dbReference>
<feature type="region of interest" description="Disordered" evidence="9">
    <location>
        <begin position="2038"/>
        <end position="2144"/>
    </location>
</feature>
<dbReference type="EMBL" id="CP111024">
    <property type="protein sequence ID" value="WAR24229.1"/>
    <property type="molecule type" value="Genomic_DNA"/>
</dbReference>
<protein>
    <submittedName>
        <fullName evidence="11">PRDM2-like protein</fullName>
    </submittedName>
</protein>
<gene>
    <name evidence="11" type="ORF">MAR_037898</name>
</gene>
<evidence type="ECO:0000256" key="5">
    <source>
        <dbReference type="ARBA" id="ARBA00022833"/>
    </source>
</evidence>
<feature type="region of interest" description="Disordered" evidence="9">
    <location>
        <begin position="200"/>
        <end position="263"/>
    </location>
</feature>
<feature type="compositionally biased region" description="Basic and acidic residues" evidence="9">
    <location>
        <begin position="1099"/>
        <end position="1109"/>
    </location>
</feature>
<keyword evidence="12" id="KW-1185">Reference proteome</keyword>
<keyword evidence="7" id="KW-0804">Transcription</keyword>
<organism evidence="11 12">
    <name type="scientific">Mya arenaria</name>
    <name type="common">Soft-shell clam</name>
    <dbReference type="NCBI Taxonomy" id="6604"/>
    <lineage>
        <taxon>Eukaryota</taxon>
        <taxon>Metazoa</taxon>
        <taxon>Spiralia</taxon>
        <taxon>Lophotrochozoa</taxon>
        <taxon>Mollusca</taxon>
        <taxon>Bivalvia</taxon>
        <taxon>Autobranchia</taxon>
        <taxon>Heteroconchia</taxon>
        <taxon>Euheterodonta</taxon>
        <taxon>Imparidentia</taxon>
        <taxon>Neoheterodontei</taxon>
        <taxon>Myida</taxon>
        <taxon>Myoidea</taxon>
        <taxon>Myidae</taxon>
        <taxon>Mya</taxon>
    </lineage>
</organism>
<evidence type="ECO:0000256" key="4">
    <source>
        <dbReference type="ARBA" id="ARBA00022771"/>
    </source>
</evidence>
<dbReference type="SUPFAM" id="SSF57667">
    <property type="entry name" value="beta-beta-alpha zinc fingers"/>
    <property type="match status" value="1"/>
</dbReference>
<feature type="region of interest" description="Disordered" evidence="9">
    <location>
        <begin position="1719"/>
        <end position="1756"/>
    </location>
</feature>
<dbReference type="Pfam" id="PF21549">
    <property type="entry name" value="PRDM2_PR"/>
    <property type="match status" value="1"/>
</dbReference>
<feature type="compositionally biased region" description="Basic and acidic residues" evidence="9">
    <location>
        <begin position="1522"/>
        <end position="1569"/>
    </location>
</feature>
<feature type="region of interest" description="Disordered" evidence="9">
    <location>
        <begin position="1057"/>
        <end position="1076"/>
    </location>
</feature>
<dbReference type="PANTHER" id="PTHR16515:SF66">
    <property type="entry name" value="C2H2-TYPE DOMAIN-CONTAINING PROTEIN"/>
    <property type="match status" value="1"/>
</dbReference>
<dbReference type="InterPro" id="IPR046341">
    <property type="entry name" value="SET_dom_sf"/>
</dbReference>
<feature type="compositionally biased region" description="Basic and acidic residues" evidence="9">
    <location>
        <begin position="2058"/>
        <end position="2098"/>
    </location>
</feature>
<evidence type="ECO:0000256" key="8">
    <source>
        <dbReference type="ARBA" id="ARBA00023242"/>
    </source>
</evidence>
<dbReference type="Gene3D" id="3.30.160.60">
    <property type="entry name" value="Classic Zinc Finger"/>
    <property type="match status" value="2"/>
</dbReference>
<evidence type="ECO:0000313" key="11">
    <source>
        <dbReference type="EMBL" id="WAR24229.1"/>
    </source>
</evidence>
<dbReference type="InterPro" id="IPR036236">
    <property type="entry name" value="Znf_C2H2_sf"/>
</dbReference>
<dbReference type="InterPro" id="IPR050331">
    <property type="entry name" value="Zinc_finger"/>
</dbReference>
<feature type="region of interest" description="Disordered" evidence="9">
    <location>
        <begin position="852"/>
        <end position="889"/>
    </location>
</feature>
<evidence type="ECO:0000256" key="3">
    <source>
        <dbReference type="ARBA" id="ARBA00022737"/>
    </source>
</evidence>
<evidence type="ECO:0000256" key="9">
    <source>
        <dbReference type="SAM" id="MobiDB-lite"/>
    </source>
</evidence>
<comment type="subcellular location">
    <subcellularLocation>
        <location evidence="1">Nucleus</location>
    </subcellularLocation>
</comment>
<feature type="compositionally biased region" description="Basic and acidic residues" evidence="9">
    <location>
        <begin position="200"/>
        <end position="215"/>
    </location>
</feature>
<feature type="compositionally biased region" description="Polar residues" evidence="9">
    <location>
        <begin position="234"/>
        <end position="245"/>
    </location>
</feature>
<evidence type="ECO:0000259" key="10">
    <source>
        <dbReference type="PROSITE" id="PS00028"/>
    </source>
</evidence>
<dbReference type="InterPro" id="IPR001214">
    <property type="entry name" value="SET_dom"/>
</dbReference>
<feature type="compositionally biased region" description="Basic and acidic residues" evidence="9">
    <location>
        <begin position="587"/>
        <end position="618"/>
    </location>
</feature>
<dbReference type="PANTHER" id="PTHR16515">
    <property type="entry name" value="PR DOMAIN ZINC FINGER PROTEIN"/>
    <property type="match status" value="1"/>
</dbReference>
<keyword evidence="3" id="KW-0677">Repeat</keyword>
<feature type="domain" description="C2H2-type" evidence="10">
    <location>
        <begin position="490"/>
        <end position="510"/>
    </location>
</feature>
<feature type="compositionally biased region" description="Basic and acidic residues" evidence="9">
    <location>
        <begin position="416"/>
        <end position="445"/>
    </location>
</feature>
<reference evidence="11" key="1">
    <citation type="submission" date="2022-11" db="EMBL/GenBank/DDBJ databases">
        <title>Centuries of genome instability and evolution in soft-shell clam transmissible cancer (bioRxiv).</title>
        <authorList>
            <person name="Hart S.F.M."/>
            <person name="Yonemitsu M.A."/>
            <person name="Giersch R.M."/>
            <person name="Beal B.F."/>
            <person name="Arriagada G."/>
            <person name="Davis B.W."/>
            <person name="Ostrander E.A."/>
            <person name="Goff S.P."/>
            <person name="Metzger M.J."/>
        </authorList>
    </citation>
    <scope>NUCLEOTIDE SEQUENCE</scope>
    <source>
        <strain evidence="11">MELC-2E11</strain>
        <tissue evidence="11">Siphon/mantle</tissue>
    </source>
</reference>
<feature type="compositionally biased region" description="Polar residues" evidence="9">
    <location>
        <begin position="2099"/>
        <end position="2113"/>
    </location>
</feature>
<dbReference type="Gene3D" id="2.170.270.10">
    <property type="entry name" value="SET domain"/>
    <property type="match status" value="1"/>
</dbReference>
<feature type="domain" description="C2H2-type" evidence="10">
    <location>
        <begin position="521"/>
        <end position="541"/>
    </location>
</feature>
<evidence type="ECO:0000256" key="6">
    <source>
        <dbReference type="ARBA" id="ARBA00023015"/>
    </source>
</evidence>
<dbReference type="PROSITE" id="PS00028">
    <property type="entry name" value="ZINC_FINGER_C2H2_1"/>
    <property type="match status" value="4"/>
</dbReference>
<feature type="compositionally biased region" description="Polar residues" evidence="9">
    <location>
        <begin position="1719"/>
        <end position="1730"/>
    </location>
</feature>
<feature type="region of interest" description="Disordered" evidence="9">
    <location>
        <begin position="1497"/>
        <end position="1574"/>
    </location>
</feature>
<keyword evidence="5" id="KW-0862">Zinc</keyword>
<sequence>MSSSREPVPGHIQTPPILCIQDSLVDKNRIGVFSRELIKKDTEFGPFDGRIVYDKYDDTVDQKYSWQVFDLETFKFLHTVDATNPECGNWMRYVCCARYFEEQNIVSTQNEDQVYYKVLKDIPAGEELLTWFQAKKKKKRKSSSRLLDMSYPTEIERKPSSHDPSPPSPGKMKRKRKPKVIPDAYVGPFDFEEREREKMIERGEKKVKPSAKDDDAFAPLQPGQKRRRRKKTTDAPNSTSTSVASSPCREIATPIAENPSHEDVKPLVAVKAEPVPYAQGDSNMSADTNYGQKKATKSIAEINEEVDWKYPENGDDKADITNCLINLSQVKHHLQARGQDIKNLMTELKDDMVSKNADDSNHNDCTDIKDKSETEDQKKDIQNETIGIEDRSSEETSSRSNRSSISNISNENEGMSIKDDQLEKSQKMDDTGNNENEKKSESEDIVTKLQDLESISAKSDSSEIENGAYKNLPEDVSQVGEEKFPGLFRCYTCYRLFDTVAEIHDHLPQHSGEGDGSMFSCDQCHMHFAFKNNLVRHQRSHDGKRTSSIVGDSSFEEQGSRIGETEDSNLGDSNSQTSGESGQTANPEDKDQSKSTKPDTEGKTAPKEKRVYKCGDIDSEDSPHFETEISFANDEIDEGEGRFKFSCTVCKKRFSSYLNMCRHRRKVHTADNKPRNDHMTFGIHPRPPSPIVENPEETAAFYANVAHNIAINLNCYIDGTAESIQKYSDHIAVDDNKGHTEYAEKETLTEIDEKLKLDNYNFPSNFMPADTVSYTDIKNALHIYNDFDSHCTSVESRSSKSSENKERNTEKLAEQLLGKREKETNREHNFSDSDDEVGRLFIATENAKNVDTEKQKLKSDNRTALSRNCKDRSVSSLKSKLGGQPHITNSSSVESQLVLKQFQGNADDHHIAMGIASYGMKLLSNLVMAKRAPDVKNNEPQEKGSAGFLSLQISNGQVVTRDSPAARTFHQVRLGEYANFQDDLLNNVDDHSVASDRTTNKDIVPLAKYNVPETLQASTVGSVSLDKEKDLYAETTSNNRQAQEELDALYDDLDSQLSDDQLPRENNSETSVNLKNPKRLNQICERMLGVTPKSTKRRNREEPESPDKSCENMDLTWFHDQKPDYSRLTVDSPFYNYDQIEFGHNGEVSIICTVCKKHFKDLDLLIRHHWKKHPAVQLSFFEIEEGNDIEDLHYLEPSCVGALAVSDPGWDSVTEMESFKCSHCSAVFKSLDKLHVHIVSCSPIDPLYGMCKPEKSGTKTPLKKKIHRKIQSMFGNGQYARMRLDFDDLSSCSSPNSQTASNSSLKRVFTGSRKRISVLLPESPVQEPEATLPVVAEKLPEPVVTGYNPNKHVRRRELTELVDLLTCEGCGLKCKTIILLERHVRHCTRKEKFRTVKPLACPIIDDNVDRVKNMCFYCEKNFTYTKSLVNHFQDFCPVKKAKLDIEGVTEEDKEREAAILERIQKCEEEKIALKEKEIESNTKRRITWQVGRKPKRKGFAWTGRRKNSQNDLSSEPQEDVDESKKDDNDKTDETNGEKTEEKTELTEIKEECHGYTDSDKSQIGTREEKESMEDNFDDNLIQNDNDSNLNNMSLNCTARYEVNKVHKKTRLQSKETVKGGDNKNVEDLDTCVQSQESECSSSDDLQKRIYRKNVPDVSRIVEGKRKRERVGKVEEFLKSAFGKKRKKKEMDGDGSLDELTQPKSPTRAVTMEINTVNQIDNDTAVLSKNENSQKKPRGRPRKNRDKHAEIPDFIGNGEENLKVNNIKSSNDNSAVDTLGKELPAARKRGRPKLQKAVKELKEESKFKVVNHDTDDEQVVPECIVESENEKVTTNANKDMPSNSDNVATRVNILKEIITSNANAVIHVSDSENNTETNCVDSGQSSPQIQVKTLVDKNNVICTTEISVVNVPKNNIAQPNESSKVEDGIQNYIFPSAEKLNDYDVDQDDIERPSENDISNSNFLETVDGRSDVTNSTEKYCSSREISPEKDFKVVTADSNSKHYALFSENVQERLSSVDDDIDSVDGLDDDCKSSEDIAATESDIYSSTVDEEECQALTEKEKGQSNSRDHVQSGKPDDDNEISKRDDKHKVDKADAEKGNSSTDMIDSCGGESSQDENQQESYKSDGEDSFGLVLSPGERVKMNKRSCKKETDFYSPVWVRRTQKQQQKDVKTDSVVSIGNQKTNTCTSESNLPNKASGLKKKVKDNGKEESGKCDVKLNEKIRGKRKIGEMEVKEKLTKKIKI</sequence>
<proteinExistence type="predicted"/>
<feature type="region of interest" description="Disordered" evidence="9">
    <location>
        <begin position="1681"/>
        <end position="1707"/>
    </location>
</feature>
<feature type="region of interest" description="Disordered" evidence="9">
    <location>
        <begin position="2182"/>
        <end position="2213"/>
    </location>
</feature>
<evidence type="ECO:0000313" key="12">
    <source>
        <dbReference type="Proteomes" id="UP001164746"/>
    </source>
</evidence>
<keyword evidence="2" id="KW-0479">Metal-binding</keyword>
<keyword evidence="6" id="KW-0805">Transcription regulation</keyword>
<feature type="compositionally biased region" description="Basic residues" evidence="9">
    <location>
        <begin position="1734"/>
        <end position="1745"/>
    </location>
</feature>
<evidence type="ECO:0000256" key="2">
    <source>
        <dbReference type="ARBA" id="ARBA00022723"/>
    </source>
</evidence>
<feature type="compositionally biased region" description="Polar residues" evidence="9">
    <location>
        <begin position="568"/>
        <end position="586"/>
    </location>
</feature>
<feature type="region of interest" description="Disordered" evidence="9">
    <location>
        <begin position="143"/>
        <end position="188"/>
    </location>
</feature>
<feature type="region of interest" description="Disordered" evidence="9">
    <location>
        <begin position="1086"/>
        <end position="1109"/>
    </location>
</feature>
<dbReference type="SMART" id="SM00317">
    <property type="entry name" value="SET"/>
    <property type="match status" value="1"/>
</dbReference>
<name>A0ABY7FTP4_MYAAR</name>
<feature type="compositionally biased region" description="Basic residues" evidence="9">
    <location>
        <begin position="1497"/>
        <end position="1507"/>
    </location>
</feature>
<feature type="compositionally biased region" description="Polar residues" evidence="9">
    <location>
        <begin position="2182"/>
        <end position="2195"/>
    </location>
</feature>
<feature type="domain" description="C2H2-type" evidence="10">
    <location>
        <begin position="647"/>
        <end position="668"/>
    </location>
</feature>
<evidence type="ECO:0000256" key="7">
    <source>
        <dbReference type="ARBA" id="ARBA00023163"/>
    </source>
</evidence>
<feature type="compositionally biased region" description="Basic and acidic residues" evidence="9">
    <location>
        <begin position="852"/>
        <end position="861"/>
    </location>
</feature>
<feature type="compositionally biased region" description="Low complexity" evidence="9">
    <location>
        <begin position="398"/>
        <end position="413"/>
    </location>
</feature>
<dbReference type="SUPFAM" id="SSF82199">
    <property type="entry name" value="SET domain"/>
    <property type="match status" value="1"/>
</dbReference>
<feature type="region of interest" description="Disordered" evidence="9">
    <location>
        <begin position="539"/>
        <end position="618"/>
    </location>
</feature>
<dbReference type="SMART" id="SM00355">
    <property type="entry name" value="ZnF_C2H2"/>
    <property type="match status" value="7"/>
</dbReference>
<dbReference type="Proteomes" id="UP001164746">
    <property type="component" value="Chromosome 13"/>
</dbReference>
<keyword evidence="4" id="KW-0863">Zinc-finger</keyword>
<evidence type="ECO:0000256" key="1">
    <source>
        <dbReference type="ARBA" id="ARBA00004123"/>
    </source>
</evidence>
<feature type="domain" description="C2H2-type" evidence="10">
    <location>
        <begin position="1152"/>
        <end position="1173"/>
    </location>
</feature>
<keyword evidence="8" id="KW-0539">Nucleus</keyword>
<feature type="region of interest" description="Disordered" evidence="9">
    <location>
        <begin position="352"/>
        <end position="445"/>
    </location>
</feature>
<accession>A0ABY7FTP4</accession>
<feature type="compositionally biased region" description="Basic and acidic residues" evidence="9">
    <location>
        <begin position="352"/>
        <end position="397"/>
    </location>
</feature>